<accession>A0A0A9CY09</accession>
<dbReference type="EMBL" id="GBRH01217414">
    <property type="protein sequence ID" value="JAD80481.1"/>
    <property type="molecule type" value="Transcribed_RNA"/>
</dbReference>
<feature type="region of interest" description="Disordered" evidence="1">
    <location>
        <begin position="39"/>
        <end position="109"/>
    </location>
</feature>
<proteinExistence type="predicted"/>
<name>A0A0A9CY09_ARUDO</name>
<reference evidence="2" key="2">
    <citation type="journal article" date="2015" name="Data Brief">
        <title>Shoot transcriptome of the giant reed, Arundo donax.</title>
        <authorList>
            <person name="Barrero R.A."/>
            <person name="Guerrero F.D."/>
            <person name="Moolhuijzen P."/>
            <person name="Goolsby J.A."/>
            <person name="Tidwell J."/>
            <person name="Bellgard S.E."/>
            <person name="Bellgard M.I."/>
        </authorList>
    </citation>
    <scope>NUCLEOTIDE SEQUENCE</scope>
    <source>
        <tissue evidence="2">Shoot tissue taken approximately 20 cm above the soil surface</tissue>
    </source>
</reference>
<dbReference type="AlphaFoldDB" id="A0A0A9CY09"/>
<protein>
    <submittedName>
        <fullName evidence="2">Uncharacterized protein</fullName>
    </submittedName>
</protein>
<evidence type="ECO:0000256" key="1">
    <source>
        <dbReference type="SAM" id="MobiDB-lite"/>
    </source>
</evidence>
<sequence length="109" mass="12509">MGDRLRPCCSWRDSVRDHPALERPERVLAADVHRAMWRRGRDGSAAGSAGRGRRRAGRGWVFAHNGRRQGGQRRGLPRPGLRRRQREAEQQAWRDGHWARAAEQEEGPL</sequence>
<organism evidence="2">
    <name type="scientific">Arundo donax</name>
    <name type="common">Giant reed</name>
    <name type="synonym">Donax arundinaceus</name>
    <dbReference type="NCBI Taxonomy" id="35708"/>
    <lineage>
        <taxon>Eukaryota</taxon>
        <taxon>Viridiplantae</taxon>
        <taxon>Streptophyta</taxon>
        <taxon>Embryophyta</taxon>
        <taxon>Tracheophyta</taxon>
        <taxon>Spermatophyta</taxon>
        <taxon>Magnoliopsida</taxon>
        <taxon>Liliopsida</taxon>
        <taxon>Poales</taxon>
        <taxon>Poaceae</taxon>
        <taxon>PACMAD clade</taxon>
        <taxon>Arundinoideae</taxon>
        <taxon>Arundineae</taxon>
        <taxon>Arundo</taxon>
    </lineage>
</organism>
<feature type="compositionally biased region" description="Basic and acidic residues" evidence="1">
    <location>
        <begin position="86"/>
        <end position="103"/>
    </location>
</feature>
<evidence type="ECO:0000313" key="2">
    <source>
        <dbReference type="EMBL" id="JAD80481.1"/>
    </source>
</evidence>
<reference evidence="2" key="1">
    <citation type="submission" date="2014-09" db="EMBL/GenBank/DDBJ databases">
        <authorList>
            <person name="Magalhaes I.L.F."/>
            <person name="Oliveira U."/>
            <person name="Santos F.R."/>
            <person name="Vidigal T.H.D.A."/>
            <person name="Brescovit A.D."/>
            <person name="Santos A.J."/>
        </authorList>
    </citation>
    <scope>NUCLEOTIDE SEQUENCE</scope>
    <source>
        <tissue evidence="2">Shoot tissue taken approximately 20 cm above the soil surface</tissue>
    </source>
</reference>